<proteinExistence type="predicted"/>
<dbReference type="PROSITE" id="PS51787">
    <property type="entry name" value="LON_N"/>
    <property type="match status" value="1"/>
</dbReference>
<dbReference type="Pfam" id="PF02190">
    <property type="entry name" value="LON_substr_bdg"/>
    <property type="match status" value="1"/>
</dbReference>
<accession>A0A2P1PLP7</accession>
<dbReference type="InterPro" id="IPR003111">
    <property type="entry name" value="Lon_prtase_N"/>
</dbReference>
<organism evidence="2 3">
    <name type="scientific">Ahniella affigens</name>
    <dbReference type="NCBI Taxonomy" id="2021234"/>
    <lineage>
        <taxon>Bacteria</taxon>
        <taxon>Pseudomonadati</taxon>
        <taxon>Pseudomonadota</taxon>
        <taxon>Gammaproteobacteria</taxon>
        <taxon>Lysobacterales</taxon>
        <taxon>Rhodanobacteraceae</taxon>
        <taxon>Ahniella</taxon>
    </lineage>
</organism>
<dbReference type="EMBL" id="CP027860">
    <property type="protein sequence ID" value="AVP95761.1"/>
    <property type="molecule type" value="Genomic_DNA"/>
</dbReference>
<evidence type="ECO:0000313" key="2">
    <source>
        <dbReference type="EMBL" id="AVP95761.1"/>
    </source>
</evidence>
<dbReference type="OrthoDB" id="8558970at2"/>
<dbReference type="Gene3D" id="2.30.130.40">
    <property type="entry name" value="LON domain-like"/>
    <property type="match status" value="1"/>
</dbReference>
<gene>
    <name evidence="2" type="ORF">C7S18_00475</name>
</gene>
<protein>
    <recommendedName>
        <fullName evidence="1">Lon N-terminal domain-containing protein</fullName>
    </recommendedName>
</protein>
<feature type="domain" description="Lon N-terminal" evidence="1">
    <location>
        <begin position="7"/>
        <end position="195"/>
    </location>
</feature>
<dbReference type="PANTHER" id="PTHR46732:SF8">
    <property type="entry name" value="ATP-DEPENDENT PROTEASE LA (LON) DOMAIN PROTEIN"/>
    <property type="match status" value="1"/>
</dbReference>
<dbReference type="RefSeq" id="WP_106889690.1">
    <property type="nucleotide sequence ID" value="NZ_CP027860.1"/>
</dbReference>
<sequence length="197" mass="22369">MSETESLPLFPLNTVLYPGGLLSLRIFEARYLDLVRRSMRESSPFGIILIAAGMESGGPALPMDLGVSARIVDFCTLPDGLLGITVHGESCFRNVRSWLEPNGLRQAEVRYRSSDPDLPLPPEYSVFELLLRRLGDEGDSLLREADKANFDDAAWVVWRLAERLPLTVEERYELLERTDVHARLEKLAEWLPRFQEP</sequence>
<dbReference type="SUPFAM" id="SSF88697">
    <property type="entry name" value="PUA domain-like"/>
    <property type="match status" value="1"/>
</dbReference>
<dbReference type="KEGG" id="xba:C7S18_00475"/>
<dbReference type="AlphaFoldDB" id="A0A2P1PLP7"/>
<keyword evidence="3" id="KW-1185">Reference proteome</keyword>
<dbReference type="InterPro" id="IPR015947">
    <property type="entry name" value="PUA-like_sf"/>
</dbReference>
<dbReference type="Proteomes" id="UP000241074">
    <property type="component" value="Chromosome"/>
</dbReference>
<name>A0A2P1PLP7_9GAMM</name>
<evidence type="ECO:0000313" key="3">
    <source>
        <dbReference type="Proteomes" id="UP000241074"/>
    </source>
</evidence>
<evidence type="ECO:0000259" key="1">
    <source>
        <dbReference type="PROSITE" id="PS51787"/>
    </source>
</evidence>
<reference evidence="2 3" key="1">
    <citation type="submission" date="2018-03" db="EMBL/GenBank/DDBJ databases">
        <title>Ahniella affigens gen. nov., sp. nov., a gammaproteobacterium isolated from sandy soil near a stream.</title>
        <authorList>
            <person name="Ko Y."/>
            <person name="Kim J.-H."/>
        </authorList>
    </citation>
    <scope>NUCLEOTIDE SEQUENCE [LARGE SCALE GENOMIC DNA]</scope>
    <source>
        <strain evidence="2 3">D13</strain>
    </source>
</reference>
<dbReference type="PANTHER" id="PTHR46732">
    <property type="entry name" value="ATP-DEPENDENT PROTEASE LA (LON) DOMAIN PROTEIN"/>
    <property type="match status" value="1"/>
</dbReference>
<dbReference type="InterPro" id="IPR046336">
    <property type="entry name" value="Lon_prtase_N_sf"/>
</dbReference>
<dbReference type="SMART" id="SM00464">
    <property type="entry name" value="LON"/>
    <property type="match status" value="1"/>
</dbReference>
<reference evidence="2 3" key="2">
    <citation type="submission" date="2018-03" db="EMBL/GenBank/DDBJ databases">
        <authorList>
            <person name="Keele B.F."/>
        </authorList>
    </citation>
    <scope>NUCLEOTIDE SEQUENCE [LARGE SCALE GENOMIC DNA]</scope>
    <source>
        <strain evidence="2 3">D13</strain>
    </source>
</reference>
<dbReference type="Gene3D" id="1.10.4060.10">
    <property type="entry name" value="BPP1347 like domain"/>
    <property type="match status" value="1"/>
</dbReference>